<evidence type="ECO:0000313" key="1">
    <source>
        <dbReference type="EMBL" id="KAK8991714.1"/>
    </source>
</evidence>
<evidence type="ECO:0000313" key="2">
    <source>
        <dbReference type="Proteomes" id="UP001396334"/>
    </source>
</evidence>
<protein>
    <submittedName>
        <fullName evidence="1">Uncharacterized protein</fullName>
    </submittedName>
</protein>
<accession>A0ABR2PTX5</accession>
<gene>
    <name evidence="1" type="ORF">V6N11_062712</name>
</gene>
<sequence>MAATPQEKPAHSKETCPLTAENEDYSREFEDPISLYGCGGIDTWCNRRRVGRREKPINCKRYQRFAAPWGSAI</sequence>
<reference evidence="1 2" key="1">
    <citation type="journal article" date="2024" name="G3 (Bethesda)">
        <title>Genome assembly of Hibiscus sabdariffa L. provides insights into metabolisms of medicinal natural products.</title>
        <authorList>
            <person name="Kim T."/>
        </authorList>
    </citation>
    <scope>NUCLEOTIDE SEQUENCE [LARGE SCALE GENOMIC DNA]</scope>
    <source>
        <strain evidence="1">TK-2024</strain>
        <tissue evidence="1">Old leaves</tissue>
    </source>
</reference>
<keyword evidence="2" id="KW-1185">Reference proteome</keyword>
<proteinExistence type="predicted"/>
<dbReference type="EMBL" id="JBBPBN010000052">
    <property type="protein sequence ID" value="KAK8991714.1"/>
    <property type="molecule type" value="Genomic_DNA"/>
</dbReference>
<name>A0ABR2PTX5_9ROSI</name>
<dbReference type="Proteomes" id="UP001396334">
    <property type="component" value="Unassembled WGS sequence"/>
</dbReference>
<organism evidence="1 2">
    <name type="scientific">Hibiscus sabdariffa</name>
    <name type="common">roselle</name>
    <dbReference type="NCBI Taxonomy" id="183260"/>
    <lineage>
        <taxon>Eukaryota</taxon>
        <taxon>Viridiplantae</taxon>
        <taxon>Streptophyta</taxon>
        <taxon>Embryophyta</taxon>
        <taxon>Tracheophyta</taxon>
        <taxon>Spermatophyta</taxon>
        <taxon>Magnoliopsida</taxon>
        <taxon>eudicotyledons</taxon>
        <taxon>Gunneridae</taxon>
        <taxon>Pentapetalae</taxon>
        <taxon>rosids</taxon>
        <taxon>malvids</taxon>
        <taxon>Malvales</taxon>
        <taxon>Malvaceae</taxon>
        <taxon>Malvoideae</taxon>
        <taxon>Hibiscus</taxon>
    </lineage>
</organism>
<comment type="caution">
    <text evidence="1">The sequence shown here is derived from an EMBL/GenBank/DDBJ whole genome shotgun (WGS) entry which is preliminary data.</text>
</comment>